<dbReference type="PROSITE" id="PS51186">
    <property type="entry name" value="GNAT"/>
    <property type="match status" value="1"/>
</dbReference>
<dbReference type="Gene3D" id="3.40.630.30">
    <property type="match status" value="1"/>
</dbReference>
<comment type="caution">
    <text evidence="2">The sequence shown here is derived from an EMBL/GenBank/DDBJ whole genome shotgun (WGS) entry which is preliminary data.</text>
</comment>
<evidence type="ECO:0000259" key="1">
    <source>
        <dbReference type="PROSITE" id="PS51186"/>
    </source>
</evidence>
<dbReference type="RefSeq" id="WP_155093403.1">
    <property type="nucleotide sequence ID" value="NZ_WMJX01000078.1"/>
</dbReference>
<dbReference type="GO" id="GO:0016747">
    <property type="term" value="F:acyltransferase activity, transferring groups other than amino-acyl groups"/>
    <property type="evidence" value="ECO:0007669"/>
    <property type="project" value="InterPro"/>
</dbReference>
<proteinExistence type="predicted"/>
<reference evidence="2 3" key="1">
    <citation type="submission" date="2019-11" db="EMBL/GenBank/DDBJ databases">
        <title>Genome of Strain BIT-d1.</title>
        <authorList>
            <person name="Yang Y."/>
        </authorList>
    </citation>
    <scope>NUCLEOTIDE SEQUENCE [LARGE SCALE GENOMIC DNA]</scope>
    <source>
        <strain evidence="2 3">BIT-d1</strain>
    </source>
</reference>
<sequence length="182" mass="21083">MLDINIVPFPILETERLTLRCVDLNDAVEMFEMRSNADVMKYIPVALAQQQDEAVTYIESLAKRMEDKECINWAITEKGSSKMIGTIGFYRMKLNHYRTEIGYMLHPSYHGKGYVPEAVRCLIEYGFKQLGFHSLEAIIQVENVASMRVLEKCGFVKEAHFTENEYFNGRFMDTAVYSLINR</sequence>
<accession>A0A6I3LPQ6</accession>
<dbReference type="PANTHER" id="PTHR43792:SF1">
    <property type="entry name" value="N-ACETYLTRANSFERASE DOMAIN-CONTAINING PROTEIN"/>
    <property type="match status" value="1"/>
</dbReference>
<dbReference type="AlphaFoldDB" id="A0A6I3LPQ6"/>
<keyword evidence="2" id="KW-0808">Transferase</keyword>
<dbReference type="InterPro" id="IPR016181">
    <property type="entry name" value="Acyl_CoA_acyltransferase"/>
</dbReference>
<organism evidence="2 3">
    <name type="scientific">Myroides albus</name>
    <dbReference type="NCBI Taxonomy" id="2562892"/>
    <lineage>
        <taxon>Bacteria</taxon>
        <taxon>Pseudomonadati</taxon>
        <taxon>Bacteroidota</taxon>
        <taxon>Flavobacteriia</taxon>
        <taxon>Flavobacteriales</taxon>
        <taxon>Flavobacteriaceae</taxon>
        <taxon>Myroides</taxon>
    </lineage>
</organism>
<dbReference type="Proteomes" id="UP000438760">
    <property type="component" value="Unassembled WGS sequence"/>
</dbReference>
<dbReference type="PANTHER" id="PTHR43792">
    <property type="entry name" value="GNAT FAMILY, PUTATIVE (AFU_ORTHOLOGUE AFUA_3G00765)-RELATED-RELATED"/>
    <property type="match status" value="1"/>
</dbReference>
<dbReference type="Pfam" id="PF13302">
    <property type="entry name" value="Acetyltransf_3"/>
    <property type="match status" value="1"/>
</dbReference>
<feature type="domain" description="N-acetyltransferase" evidence="1">
    <location>
        <begin position="17"/>
        <end position="182"/>
    </location>
</feature>
<dbReference type="InterPro" id="IPR000182">
    <property type="entry name" value="GNAT_dom"/>
</dbReference>
<gene>
    <name evidence="2" type="ORF">GJV76_15020</name>
</gene>
<protein>
    <submittedName>
        <fullName evidence="2">GNAT family N-acetyltransferase</fullName>
    </submittedName>
</protein>
<dbReference type="OrthoDB" id="9811523at2"/>
<dbReference type="SUPFAM" id="SSF55729">
    <property type="entry name" value="Acyl-CoA N-acyltransferases (Nat)"/>
    <property type="match status" value="1"/>
</dbReference>
<dbReference type="EMBL" id="WMJX01000078">
    <property type="protein sequence ID" value="MTG99416.1"/>
    <property type="molecule type" value="Genomic_DNA"/>
</dbReference>
<dbReference type="InterPro" id="IPR051531">
    <property type="entry name" value="N-acetyltransferase"/>
</dbReference>
<evidence type="ECO:0000313" key="2">
    <source>
        <dbReference type="EMBL" id="MTG99416.1"/>
    </source>
</evidence>
<evidence type="ECO:0000313" key="3">
    <source>
        <dbReference type="Proteomes" id="UP000438760"/>
    </source>
</evidence>
<keyword evidence="3" id="KW-1185">Reference proteome</keyword>
<name>A0A6I3LPQ6_9FLAO</name>